<reference evidence="1" key="1">
    <citation type="submission" date="2022-04" db="EMBL/GenBank/DDBJ databases">
        <title>Genome of the entomopathogenic fungus Entomophthora muscae.</title>
        <authorList>
            <person name="Elya C."/>
            <person name="Lovett B.R."/>
            <person name="Lee E."/>
            <person name="Macias A.M."/>
            <person name="Hajek A.E."/>
            <person name="De Bivort B.L."/>
            <person name="Kasson M.T."/>
            <person name="De Fine Licht H.H."/>
            <person name="Stajich J.E."/>
        </authorList>
    </citation>
    <scope>NUCLEOTIDE SEQUENCE</scope>
    <source>
        <strain evidence="1">Berkeley</strain>
    </source>
</reference>
<sequence length="184" mass="20279">MSGTSELRRIRKLNNCIPQFGASLILKGKSKREGFVLKITQQRQNQNIVNGSIHSTVTPIIADGLSGEGFTAQLDKLKSQENSDDRLEVQAAGPHDLWASGDPKVTPGDAQTMGPELTRLRVSEGHLIQNDGNTRVNDKAMKRLSLDHQMEVIPAEEMAGQKIQDRARALRPEETEQLSNQVMG</sequence>
<dbReference type="EMBL" id="QTSX02003613">
    <property type="protein sequence ID" value="KAJ9069699.1"/>
    <property type="molecule type" value="Genomic_DNA"/>
</dbReference>
<accession>A0ACC2T503</accession>
<gene>
    <name evidence="1" type="ORF">DSO57_1015778</name>
</gene>
<dbReference type="Proteomes" id="UP001165960">
    <property type="component" value="Unassembled WGS sequence"/>
</dbReference>
<organism evidence="1 2">
    <name type="scientific">Entomophthora muscae</name>
    <dbReference type="NCBI Taxonomy" id="34485"/>
    <lineage>
        <taxon>Eukaryota</taxon>
        <taxon>Fungi</taxon>
        <taxon>Fungi incertae sedis</taxon>
        <taxon>Zoopagomycota</taxon>
        <taxon>Entomophthoromycotina</taxon>
        <taxon>Entomophthoromycetes</taxon>
        <taxon>Entomophthorales</taxon>
        <taxon>Entomophthoraceae</taxon>
        <taxon>Entomophthora</taxon>
    </lineage>
</organism>
<proteinExistence type="predicted"/>
<protein>
    <submittedName>
        <fullName evidence="1">Uncharacterized protein</fullName>
    </submittedName>
</protein>
<comment type="caution">
    <text evidence="1">The sequence shown here is derived from an EMBL/GenBank/DDBJ whole genome shotgun (WGS) entry which is preliminary data.</text>
</comment>
<evidence type="ECO:0000313" key="1">
    <source>
        <dbReference type="EMBL" id="KAJ9069699.1"/>
    </source>
</evidence>
<name>A0ACC2T503_9FUNG</name>
<evidence type="ECO:0000313" key="2">
    <source>
        <dbReference type="Proteomes" id="UP001165960"/>
    </source>
</evidence>
<keyword evidence="2" id="KW-1185">Reference proteome</keyword>